<evidence type="ECO:0000313" key="2">
    <source>
        <dbReference type="Proteomes" id="UP000095023"/>
    </source>
</evidence>
<reference evidence="2" key="1">
    <citation type="submission" date="2016-02" db="EMBL/GenBank/DDBJ databases">
        <title>Comparative genomics of biotechnologically important yeasts.</title>
        <authorList>
            <consortium name="DOE Joint Genome Institute"/>
            <person name="Riley R."/>
            <person name="Haridas S."/>
            <person name="Wolfe K.H."/>
            <person name="Lopes M.R."/>
            <person name="Hittinger C.T."/>
            <person name="Goker M."/>
            <person name="Salamov A."/>
            <person name="Wisecaver J."/>
            <person name="Long T.M."/>
            <person name="Aerts A.L."/>
            <person name="Barry K."/>
            <person name="Choi C."/>
            <person name="Clum A."/>
            <person name="Coughlan A.Y."/>
            <person name="Deshpande S."/>
            <person name="Douglass A.P."/>
            <person name="Hanson S.J."/>
            <person name="Klenk H.-P."/>
            <person name="Labutti K."/>
            <person name="Lapidus A."/>
            <person name="Lindquist E."/>
            <person name="Lipzen A."/>
            <person name="Meier-Kolthoff J.P."/>
            <person name="Ohm R.A."/>
            <person name="Otillar R.P."/>
            <person name="Pangilinan J."/>
            <person name="Peng Y."/>
            <person name="Rokas A."/>
            <person name="Rosa C.A."/>
            <person name="Scheuner C."/>
            <person name="Sibirny A.A."/>
            <person name="Slot J.C."/>
            <person name="Stielow J.B."/>
            <person name="Sun H."/>
            <person name="Kurtzman C.P."/>
            <person name="Blackwell M."/>
            <person name="Jeffries T.W."/>
            <person name="Grigoriev I.V."/>
        </authorList>
    </citation>
    <scope>NUCLEOTIDE SEQUENCE [LARGE SCALE GENOMIC DNA]</scope>
    <source>
        <strain evidence="2">NRRL Y-17796</strain>
    </source>
</reference>
<evidence type="ECO:0000313" key="1">
    <source>
        <dbReference type="EMBL" id="ODV91306.1"/>
    </source>
</evidence>
<dbReference type="EMBL" id="KV453842">
    <property type="protein sequence ID" value="ODV91306.1"/>
    <property type="molecule type" value="Genomic_DNA"/>
</dbReference>
<accession>A0A1E4THT0</accession>
<proteinExistence type="predicted"/>
<dbReference type="Proteomes" id="UP000095023">
    <property type="component" value="Unassembled WGS sequence"/>
</dbReference>
<sequence>MMNQYGFKAYGPRSRKGLPVSNLGKYCLTAGYHVSLRSSSSDATSMLLRTYSISSCASSGEYSTGTEYVGKGKSVCDDATYKSVDVRAPASSVLCVDNTDITLGKENGALYSDSLLEYYLETPYIELNPTEAVAAATSASKGDTRTTNVVGQSVEQSKADISNYVTPTVYSAGVDLTKIALSDDMRTALSHEPPGKGNKALDECIFRKRAILCCNVSLRCCSWSNAGQTEEEPLVSEPSLANGPRTRSSKVNGKAIVLYDSIKHNP</sequence>
<gene>
    <name evidence="1" type="ORF">CANCADRAFT_3017</name>
</gene>
<organism evidence="1 2">
    <name type="scientific">Tortispora caseinolytica NRRL Y-17796</name>
    <dbReference type="NCBI Taxonomy" id="767744"/>
    <lineage>
        <taxon>Eukaryota</taxon>
        <taxon>Fungi</taxon>
        <taxon>Dikarya</taxon>
        <taxon>Ascomycota</taxon>
        <taxon>Saccharomycotina</taxon>
        <taxon>Trigonopsidomycetes</taxon>
        <taxon>Trigonopsidales</taxon>
        <taxon>Trigonopsidaceae</taxon>
        <taxon>Tortispora</taxon>
    </lineage>
</organism>
<protein>
    <submittedName>
        <fullName evidence="1">Uncharacterized protein</fullName>
    </submittedName>
</protein>
<name>A0A1E4THT0_9ASCO</name>
<dbReference type="AlphaFoldDB" id="A0A1E4THT0"/>
<keyword evidence="2" id="KW-1185">Reference proteome</keyword>